<dbReference type="EMBL" id="BMAW01023839">
    <property type="protein sequence ID" value="GFT84861.1"/>
    <property type="molecule type" value="Genomic_DNA"/>
</dbReference>
<gene>
    <name evidence="1" type="ORF">NPIL_343981</name>
</gene>
<sequence>MVSILFESEDGCCNIPRAILQHGKMQRKRVPKEIRRHCNSPSKKKATQYNTINRHTVIHFHPRVAEIDTIRSMELLIISKRENSDDVKCKIVC</sequence>
<reference evidence="1" key="1">
    <citation type="submission" date="2020-08" db="EMBL/GenBank/DDBJ databases">
        <title>Multicomponent nature underlies the extraordinary mechanical properties of spider dragline silk.</title>
        <authorList>
            <person name="Kono N."/>
            <person name="Nakamura H."/>
            <person name="Mori M."/>
            <person name="Yoshida Y."/>
            <person name="Ohtoshi R."/>
            <person name="Malay A.D."/>
            <person name="Moran D.A.P."/>
            <person name="Tomita M."/>
            <person name="Numata K."/>
            <person name="Arakawa K."/>
        </authorList>
    </citation>
    <scope>NUCLEOTIDE SEQUENCE</scope>
</reference>
<dbReference type="Proteomes" id="UP000887013">
    <property type="component" value="Unassembled WGS sequence"/>
</dbReference>
<proteinExistence type="predicted"/>
<comment type="caution">
    <text evidence="1">The sequence shown here is derived from an EMBL/GenBank/DDBJ whole genome shotgun (WGS) entry which is preliminary data.</text>
</comment>
<organism evidence="1 2">
    <name type="scientific">Nephila pilipes</name>
    <name type="common">Giant wood spider</name>
    <name type="synonym">Nephila maculata</name>
    <dbReference type="NCBI Taxonomy" id="299642"/>
    <lineage>
        <taxon>Eukaryota</taxon>
        <taxon>Metazoa</taxon>
        <taxon>Ecdysozoa</taxon>
        <taxon>Arthropoda</taxon>
        <taxon>Chelicerata</taxon>
        <taxon>Arachnida</taxon>
        <taxon>Araneae</taxon>
        <taxon>Araneomorphae</taxon>
        <taxon>Entelegynae</taxon>
        <taxon>Araneoidea</taxon>
        <taxon>Nephilidae</taxon>
        <taxon>Nephila</taxon>
    </lineage>
</organism>
<evidence type="ECO:0000313" key="1">
    <source>
        <dbReference type="EMBL" id="GFT84861.1"/>
    </source>
</evidence>
<accession>A0A8X6PR92</accession>
<keyword evidence="2" id="KW-1185">Reference proteome</keyword>
<name>A0A8X6PR92_NEPPI</name>
<dbReference type="AlphaFoldDB" id="A0A8X6PR92"/>
<protein>
    <submittedName>
        <fullName evidence="1">Uncharacterized protein</fullName>
    </submittedName>
</protein>
<evidence type="ECO:0000313" key="2">
    <source>
        <dbReference type="Proteomes" id="UP000887013"/>
    </source>
</evidence>